<accession>A0A6J5LFJ1</accession>
<proteinExistence type="predicted"/>
<gene>
    <name evidence="1" type="ORF">UFOVP119_33</name>
</gene>
<organism evidence="1">
    <name type="scientific">uncultured Caudovirales phage</name>
    <dbReference type="NCBI Taxonomy" id="2100421"/>
    <lineage>
        <taxon>Viruses</taxon>
        <taxon>Duplodnaviria</taxon>
        <taxon>Heunggongvirae</taxon>
        <taxon>Uroviricota</taxon>
        <taxon>Caudoviricetes</taxon>
        <taxon>Peduoviridae</taxon>
        <taxon>Maltschvirus</taxon>
        <taxon>Maltschvirus maltsch</taxon>
    </lineage>
</organism>
<evidence type="ECO:0000313" key="1">
    <source>
        <dbReference type="EMBL" id="CAB4130409.1"/>
    </source>
</evidence>
<protein>
    <submittedName>
        <fullName evidence="1">Uncharacterized protein</fullName>
    </submittedName>
</protein>
<reference evidence="1" key="1">
    <citation type="submission" date="2020-04" db="EMBL/GenBank/DDBJ databases">
        <authorList>
            <person name="Chiriac C."/>
            <person name="Salcher M."/>
            <person name="Ghai R."/>
            <person name="Kavagutti S V."/>
        </authorList>
    </citation>
    <scope>NUCLEOTIDE SEQUENCE</scope>
</reference>
<dbReference type="SUPFAM" id="SSF49265">
    <property type="entry name" value="Fibronectin type III"/>
    <property type="match status" value="1"/>
</dbReference>
<dbReference type="EMBL" id="LR796238">
    <property type="protein sequence ID" value="CAB4130409.1"/>
    <property type="molecule type" value="Genomic_DNA"/>
</dbReference>
<name>A0A6J5LFJ1_9CAUD</name>
<sequence>MRYAIAALLALLSLTGLTYSPTAKAATNLAITCPSAVEGAGDDPKYANGVFCNDQYQQRVTPTTKVLSCLPGGGCNMDTANQAWRSFGLLPPGSLVHICGHDVPEGKKDCSLPGNSASFADQKIVPMEQVARAEAESFTAEIAWTPPTTNVDGAVLAAGEALTEYRIYSAWNQPLTVYTGPDGAHITVPASAASWHYAEYGTSHAPGDTLYVSMVACNAAGCSAPTNPVSKKIGAAPPKVPATPTGVSIAQATSALINALQQYLAMLQAQ</sequence>
<dbReference type="InterPro" id="IPR036116">
    <property type="entry name" value="FN3_sf"/>
</dbReference>